<proteinExistence type="predicted"/>
<name>A0AAN9QDI5_CANGL</name>
<comment type="caution">
    <text evidence="1">The sequence shown here is derived from an EMBL/GenBank/DDBJ whole genome shotgun (WGS) entry which is preliminary data.</text>
</comment>
<evidence type="ECO:0000313" key="1">
    <source>
        <dbReference type="EMBL" id="KAK7331202.1"/>
    </source>
</evidence>
<accession>A0AAN9QDI5</accession>
<keyword evidence="2" id="KW-1185">Reference proteome</keyword>
<gene>
    <name evidence="1" type="ORF">VNO77_25420</name>
</gene>
<reference evidence="1 2" key="1">
    <citation type="submission" date="2024-01" db="EMBL/GenBank/DDBJ databases">
        <title>The genomes of 5 underutilized Papilionoideae crops provide insights into root nodulation and disease resistanc.</title>
        <authorList>
            <person name="Jiang F."/>
        </authorList>
    </citation>
    <scope>NUCLEOTIDE SEQUENCE [LARGE SCALE GENOMIC DNA]</scope>
    <source>
        <strain evidence="1">LVBAO_FW01</strain>
        <tissue evidence="1">Leaves</tissue>
    </source>
</reference>
<organism evidence="1 2">
    <name type="scientific">Canavalia gladiata</name>
    <name type="common">Sword bean</name>
    <name type="synonym">Dolichos gladiatus</name>
    <dbReference type="NCBI Taxonomy" id="3824"/>
    <lineage>
        <taxon>Eukaryota</taxon>
        <taxon>Viridiplantae</taxon>
        <taxon>Streptophyta</taxon>
        <taxon>Embryophyta</taxon>
        <taxon>Tracheophyta</taxon>
        <taxon>Spermatophyta</taxon>
        <taxon>Magnoliopsida</taxon>
        <taxon>eudicotyledons</taxon>
        <taxon>Gunneridae</taxon>
        <taxon>Pentapetalae</taxon>
        <taxon>rosids</taxon>
        <taxon>fabids</taxon>
        <taxon>Fabales</taxon>
        <taxon>Fabaceae</taxon>
        <taxon>Papilionoideae</taxon>
        <taxon>50 kb inversion clade</taxon>
        <taxon>NPAAA clade</taxon>
        <taxon>indigoferoid/millettioid clade</taxon>
        <taxon>Phaseoleae</taxon>
        <taxon>Canavalia</taxon>
    </lineage>
</organism>
<protein>
    <submittedName>
        <fullName evidence="1">Uncharacterized protein</fullName>
    </submittedName>
</protein>
<dbReference type="Proteomes" id="UP001367508">
    <property type="component" value="Unassembled WGS sequence"/>
</dbReference>
<evidence type="ECO:0000313" key="2">
    <source>
        <dbReference type="Proteomes" id="UP001367508"/>
    </source>
</evidence>
<dbReference type="EMBL" id="JAYMYQ010000005">
    <property type="protein sequence ID" value="KAK7331202.1"/>
    <property type="molecule type" value="Genomic_DNA"/>
</dbReference>
<dbReference type="AlphaFoldDB" id="A0AAN9QDI5"/>
<sequence>MSVFNLLMLIMKASEGSLYRGSLNALLKPHLLQHVVGHIYLLAVISGLQAGNVLSRQALEEGFKFEYTD</sequence>